<sequence>MSKVRDTSMSSLSDTSKSLPVSTGSIQQASFHPAQIPTKKLSDEQQPAEPPPRKPTSFFSLPRELRQEILFVACKPYCLNEPIRMSVSWKSLEMRTRPFRQIDQRLDIDIAYVEETWARRILKLEREDLDEVIWRDSILQRFKTQLLWHEEAMLVWDEGGREKIYNIHRSVLMRAT</sequence>
<gene>
    <name evidence="2" type="ORF">EG328_008022</name>
</gene>
<evidence type="ECO:0000313" key="2">
    <source>
        <dbReference type="EMBL" id="KAE9967761.1"/>
    </source>
</evidence>
<protein>
    <submittedName>
        <fullName evidence="2">Uncharacterized protein</fullName>
    </submittedName>
</protein>
<name>A0A8H3UE33_VENIN</name>
<feature type="compositionally biased region" description="Polar residues" evidence="1">
    <location>
        <begin position="20"/>
        <end position="30"/>
    </location>
</feature>
<evidence type="ECO:0000256" key="1">
    <source>
        <dbReference type="SAM" id="MobiDB-lite"/>
    </source>
</evidence>
<feature type="compositionally biased region" description="Low complexity" evidence="1">
    <location>
        <begin position="7"/>
        <end position="19"/>
    </location>
</feature>
<dbReference type="EMBL" id="WNWS01000440">
    <property type="protein sequence ID" value="KAE9967761.1"/>
    <property type="molecule type" value="Genomic_DNA"/>
</dbReference>
<dbReference type="Proteomes" id="UP000447873">
    <property type="component" value="Unassembled WGS sequence"/>
</dbReference>
<proteinExistence type="predicted"/>
<organism evidence="2 3">
    <name type="scientific">Venturia inaequalis</name>
    <name type="common">Apple scab fungus</name>
    <dbReference type="NCBI Taxonomy" id="5025"/>
    <lineage>
        <taxon>Eukaryota</taxon>
        <taxon>Fungi</taxon>
        <taxon>Dikarya</taxon>
        <taxon>Ascomycota</taxon>
        <taxon>Pezizomycotina</taxon>
        <taxon>Dothideomycetes</taxon>
        <taxon>Pleosporomycetidae</taxon>
        <taxon>Venturiales</taxon>
        <taxon>Venturiaceae</taxon>
        <taxon>Venturia</taxon>
    </lineage>
</organism>
<evidence type="ECO:0000313" key="3">
    <source>
        <dbReference type="Proteomes" id="UP000447873"/>
    </source>
</evidence>
<reference evidence="2 3" key="1">
    <citation type="submission" date="2018-12" db="EMBL/GenBank/DDBJ databases">
        <title>Venturia inaequalis Genome Resource.</title>
        <authorList>
            <person name="Lichtner F.J."/>
        </authorList>
    </citation>
    <scope>NUCLEOTIDE SEQUENCE [LARGE SCALE GENOMIC DNA]</scope>
    <source>
        <strain evidence="2 3">120213</strain>
    </source>
</reference>
<accession>A0A8H3UE33</accession>
<feature type="region of interest" description="Disordered" evidence="1">
    <location>
        <begin position="1"/>
        <end position="58"/>
    </location>
</feature>
<dbReference type="AlphaFoldDB" id="A0A8H3UE33"/>
<comment type="caution">
    <text evidence="2">The sequence shown here is derived from an EMBL/GenBank/DDBJ whole genome shotgun (WGS) entry which is preliminary data.</text>
</comment>